<evidence type="ECO:0000313" key="3">
    <source>
        <dbReference type="Proteomes" id="UP000680656"/>
    </source>
</evidence>
<dbReference type="KEGG" id="mrtj:KHC33_11675"/>
<dbReference type="PANTHER" id="PTHR39081">
    <property type="entry name" value="MUT7-C DOMAIN-CONTAINING PROTEIN"/>
    <property type="match status" value="1"/>
</dbReference>
<gene>
    <name evidence="2" type="ORF">KHC33_11675</name>
</gene>
<protein>
    <recommendedName>
        <fullName evidence="1">Mut7-C RNAse domain-containing protein</fullName>
    </recommendedName>
</protein>
<dbReference type="EMBL" id="CP075546">
    <property type="protein sequence ID" value="QVV87993.1"/>
    <property type="molecule type" value="Genomic_DNA"/>
</dbReference>
<dbReference type="RefSeq" id="WP_214418810.1">
    <property type="nucleotide sequence ID" value="NZ_CP075546.1"/>
</dbReference>
<dbReference type="GeneID" id="65097853"/>
<proteinExistence type="predicted"/>
<dbReference type="Pfam" id="PF01927">
    <property type="entry name" value="Mut7-C"/>
    <property type="match status" value="1"/>
</dbReference>
<dbReference type="Proteomes" id="UP000680656">
    <property type="component" value="Chromosome"/>
</dbReference>
<feature type="domain" description="Mut7-C RNAse" evidence="1">
    <location>
        <begin position="2"/>
        <end position="136"/>
    </location>
</feature>
<keyword evidence="3" id="KW-1185">Reference proteome</keyword>
<evidence type="ECO:0000313" key="2">
    <source>
        <dbReference type="EMBL" id="QVV87993.1"/>
    </source>
</evidence>
<reference evidence="2 3" key="1">
    <citation type="submission" date="2021-05" db="EMBL/GenBank/DDBJ databases">
        <title>A novel Methanospirillum isolate from a pyrite-forming mixed culture.</title>
        <authorList>
            <person name="Bunk B."/>
            <person name="Sproer C."/>
            <person name="Spring S."/>
            <person name="Pester M."/>
        </authorList>
    </citation>
    <scope>NUCLEOTIDE SEQUENCE [LARGE SCALE GENOMIC DNA]</scope>
    <source>
        <strain evidence="2 3">J.3.6.1-F.2.7.3</strain>
    </source>
</reference>
<dbReference type="InterPro" id="IPR002782">
    <property type="entry name" value="Mut7-C_RNAse_dom"/>
</dbReference>
<dbReference type="AlphaFoldDB" id="A0A8E7B038"/>
<dbReference type="PANTHER" id="PTHR39081:SF1">
    <property type="entry name" value="MUT7-C RNASE DOMAIN-CONTAINING PROTEIN"/>
    <property type="match status" value="1"/>
</dbReference>
<organism evidence="2 3">
    <name type="scientific">Methanospirillum purgamenti</name>
    <dbReference type="NCBI Taxonomy" id="2834276"/>
    <lineage>
        <taxon>Archaea</taxon>
        <taxon>Methanobacteriati</taxon>
        <taxon>Methanobacteriota</taxon>
        <taxon>Stenosarchaea group</taxon>
        <taxon>Methanomicrobia</taxon>
        <taxon>Methanomicrobiales</taxon>
        <taxon>Methanospirillaceae</taxon>
        <taxon>Methanospirillum</taxon>
    </lineage>
</organism>
<accession>A0A8E7B038</accession>
<name>A0A8E7B038_9EURY</name>
<sequence>MAGSLCKYLRFMGYDCISANDMPPGNSREDTIILNIAKAEHRYILTQDSELARRGEGIAIRLISSDLGDQISQLVSAGLISPRIRLTRCSRCNALLMKGPGINPVNPFAPDDETLMHCPICYRQYWEGTHTRNMRVRLEEMTGNCEKG</sequence>
<evidence type="ECO:0000259" key="1">
    <source>
        <dbReference type="Pfam" id="PF01927"/>
    </source>
</evidence>